<dbReference type="EMBL" id="BAAAFA010000003">
    <property type="protein sequence ID" value="GAA0814386.1"/>
    <property type="molecule type" value="Genomic_DNA"/>
</dbReference>
<keyword evidence="5" id="KW-1185">Reference proteome</keyword>
<dbReference type="Pfam" id="PF13280">
    <property type="entry name" value="WYL"/>
    <property type="match status" value="1"/>
</dbReference>
<accession>A0ABP3WE55</accession>
<gene>
    <name evidence="4" type="ORF">GCM10009111_11170</name>
</gene>
<dbReference type="PROSITE" id="PS52050">
    <property type="entry name" value="WYL"/>
    <property type="match status" value="1"/>
</dbReference>
<evidence type="ECO:0000259" key="1">
    <source>
        <dbReference type="Pfam" id="PF13280"/>
    </source>
</evidence>
<reference evidence="5" key="1">
    <citation type="journal article" date="2019" name="Int. J. Syst. Evol. Microbiol.">
        <title>The Global Catalogue of Microorganisms (GCM) 10K type strain sequencing project: providing services to taxonomists for standard genome sequencing and annotation.</title>
        <authorList>
            <consortium name="The Broad Institute Genomics Platform"/>
            <consortium name="The Broad Institute Genome Sequencing Center for Infectious Disease"/>
            <person name="Wu L."/>
            <person name="Ma J."/>
        </authorList>
    </citation>
    <scope>NUCLEOTIDE SEQUENCE [LARGE SCALE GENOMIC DNA]</scope>
    <source>
        <strain evidence="5">JCM 15608</strain>
    </source>
</reference>
<dbReference type="Pfam" id="PF26109">
    <property type="entry name" value="WHD_BrxR"/>
    <property type="match status" value="1"/>
</dbReference>
<evidence type="ECO:0000259" key="2">
    <source>
        <dbReference type="Pfam" id="PF26107"/>
    </source>
</evidence>
<feature type="domain" description="WYL" evidence="1">
    <location>
        <begin position="121"/>
        <end position="187"/>
    </location>
</feature>
<organism evidence="4 5">
    <name type="scientific">Colwellia asteriadis</name>
    <dbReference type="NCBI Taxonomy" id="517723"/>
    <lineage>
        <taxon>Bacteria</taxon>
        <taxon>Pseudomonadati</taxon>
        <taxon>Pseudomonadota</taxon>
        <taxon>Gammaproteobacteria</taxon>
        <taxon>Alteromonadales</taxon>
        <taxon>Colwelliaceae</taxon>
        <taxon>Colwellia</taxon>
    </lineage>
</organism>
<dbReference type="InterPro" id="IPR016634">
    <property type="entry name" value="CapW-like"/>
</dbReference>
<dbReference type="PIRSF" id="PIRSF015558">
    <property type="entry name" value="Txn_reg_DeoR_prd"/>
    <property type="match status" value="1"/>
</dbReference>
<protein>
    <submittedName>
        <fullName evidence="4">YafY family protein</fullName>
    </submittedName>
</protein>
<sequence>MNVKMANLEDIPASQLERLRYIEFCLKFLGAFSRSDLINKFNIGTAAASRDISLYKEKAPQNFSHSSNSKNFALDKSWESLFEFRSSEVLNLLTGRTVQSNNRSYIPNDILDVIDEPKVDIIAPLSRAIYNKKVIQVDYFSNSSGFSSKLLVPHAYINNGSRWHVRAYDRSKSRFADFLISRFRKLENIDEDVLEHEYNSFDNQWNRIVDLEIIPHPDYPHPEAVISEFNMNGGVLNRSVRASSVGYFLQKLYVDCSKDSSSLEEGHYYRLKLKNRLALYGVENMHLVRTFDGFEE</sequence>
<dbReference type="InterPro" id="IPR026881">
    <property type="entry name" value="WYL_dom"/>
</dbReference>
<dbReference type="InterPro" id="IPR059019">
    <property type="entry name" value="WHD_CapW"/>
</dbReference>
<evidence type="ECO:0000259" key="3">
    <source>
        <dbReference type="Pfam" id="PF26109"/>
    </source>
</evidence>
<dbReference type="Pfam" id="PF26107">
    <property type="entry name" value="BrxR_CTD"/>
    <property type="match status" value="1"/>
</dbReference>
<dbReference type="InterPro" id="IPR059020">
    <property type="entry name" value="CapW_CTD"/>
</dbReference>
<evidence type="ECO:0000313" key="5">
    <source>
        <dbReference type="Proteomes" id="UP001500021"/>
    </source>
</evidence>
<proteinExistence type="predicted"/>
<evidence type="ECO:0000313" key="4">
    <source>
        <dbReference type="EMBL" id="GAA0814386.1"/>
    </source>
</evidence>
<feature type="domain" description="DNA-binding transcriptional repressor CapW C-terminal dimerisation" evidence="2">
    <location>
        <begin position="208"/>
        <end position="276"/>
    </location>
</feature>
<dbReference type="Proteomes" id="UP001500021">
    <property type="component" value="Unassembled WGS sequence"/>
</dbReference>
<name>A0ABP3WE55_9GAMM</name>
<feature type="domain" description="DNA-binding transcriptional repressor CapW winged helix-turn-helix" evidence="3">
    <location>
        <begin position="16"/>
        <end position="93"/>
    </location>
</feature>
<comment type="caution">
    <text evidence="4">The sequence shown here is derived from an EMBL/GenBank/DDBJ whole genome shotgun (WGS) entry which is preliminary data.</text>
</comment>